<dbReference type="Proteomes" id="UP000176965">
    <property type="component" value="Unassembled WGS sequence"/>
</dbReference>
<reference evidence="2 3" key="1">
    <citation type="journal article" date="2016" name="Nat. Commun.">
        <title>Thousands of microbial genomes shed light on interconnected biogeochemical processes in an aquifer system.</title>
        <authorList>
            <person name="Anantharaman K."/>
            <person name="Brown C.T."/>
            <person name="Hug L.A."/>
            <person name="Sharon I."/>
            <person name="Castelle C.J."/>
            <person name="Probst A.J."/>
            <person name="Thomas B.C."/>
            <person name="Singh A."/>
            <person name="Wilkins M.J."/>
            <person name="Karaoz U."/>
            <person name="Brodie E.L."/>
            <person name="Williams K.H."/>
            <person name="Hubbard S.S."/>
            <person name="Banfield J.F."/>
        </authorList>
    </citation>
    <scope>NUCLEOTIDE SEQUENCE [LARGE SCALE GENOMIC DNA]</scope>
</reference>
<name>A0A1G2PF06_9BACT</name>
<keyword evidence="1" id="KW-0812">Transmembrane</keyword>
<evidence type="ECO:0000256" key="1">
    <source>
        <dbReference type="SAM" id="Phobius"/>
    </source>
</evidence>
<feature type="transmembrane region" description="Helical" evidence="1">
    <location>
        <begin position="52"/>
        <end position="79"/>
    </location>
</feature>
<evidence type="ECO:0000313" key="2">
    <source>
        <dbReference type="EMBL" id="OHA46928.1"/>
    </source>
</evidence>
<gene>
    <name evidence="2" type="ORF">A2541_00055</name>
</gene>
<organism evidence="2 3">
    <name type="scientific">Candidatus Taylorbacteria bacterium RIFOXYD2_FULL_36_9</name>
    <dbReference type="NCBI Taxonomy" id="1802338"/>
    <lineage>
        <taxon>Bacteria</taxon>
        <taxon>Candidatus Tayloriibacteriota</taxon>
    </lineage>
</organism>
<dbReference type="EMBL" id="MHSQ01000024">
    <property type="protein sequence ID" value="OHA46928.1"/>
    <property type="molecule type" value="Genomic_DNA"/>
</dbReference>
<dbReference type="AlphaFoldDB" id="A0A1G2PF06"/>
<accession>A0A1G2PF06</accession>
<evidence type="ECO:0000313" key="3">
    <source>
        <dbReference type="Proteomes" id="UP000176965"/>
    </source>
</evidence>
<protein>
    <recommendedName>
        <fullName evidence="4">DUF4145 domain-containing protein</fullName>
    </recommendedName>
</protein>
<dbReference type="STRING" id="1802338.A2541_00055"/>
<keyword evidence="1" id="KW-1133">Transmembrane helix</keyword>
<evidence type="ECO:0008006" key="4">
    <source>
        <dbReference type="Google" id="ProtNLM"/>
    </source>
</evidence>
<keyword evidence="1" id="KW-0472">Membrane</keyword>
<proteinExistence type="predicted"/>
<comment type="caution">
    <text evidence="2">The sequence shown here is derived from an EMBL/GenBank/DDBJ whole genome shotgun (WGS) entry which is preliminary data.</text>
</comment>
<sequence length="214" mass="24528">MSLPIEVQQLDTLHSVTLSPFFDSLIKAIYSNTLGNNWGDILKNFWAVLPDYAVAVMFRLFSFSFVLSLILIFAVIWSANGLMQTRKKMHDDLALPDQPVVKVGEPLSPVVNEKWQKVLTHINSVNQSDWKLAILECDIMLSEILEKMGYMQESIGEKLKVVESSDFLSIESAWEAHKIRNAIAHEGSEFMINEREAKRVIGLYEVVFREFKYI</sequence>